<evidence type="ECO:0000313" key="2">
    <source>
        <dbReference type="Proteomes" id="UP000247973"/>
    </source>
</evidence>
<reference evidence="1 2" key="1">
    <citation type="submission" date="2018-03" db="EMBL/GenBank/DDBJ databases">
        <title>Genomic Encyclopedia of Archaeal and Bacterial Type Strains, Phase II (KMG-II): from individual species to whole genera.</title>
        <authorList>
            <person name="Goeker M."/>
        </authorList>
    </citation>
    <scope>NUCLEOTIDE SEQUENCE [LARGE SCALE GENOMIC DNA]</scope>
    <source>
        <strain evidence="1 2">DSM 100214</strain>
    </source>
</reference>
<protein>
    <submittedName>
        <fullName evidence="1">Uncharacterized protein</fullName>
    </submittedName>
</protein>
<gene>
    <name evidence="1" type="ORF">CLV62_14225</name>
</gene>
<dbReference type="Proteomes" id="UP000247973">
    <property type="component" value="Unassembled WGS sequence"/>
</dbReference>
<sequence length="63" mass="6880">MCASKGVFANVDLFASISAFVELEKLRLAQTLNPLLIKAKIYMVSLKAVVNELNNIKQQIASA</sequence>
<name>A0A2V3PIT9_9BACT</name>
<dbReference type="EMBL" id="QICL01000042">
    <property type="protein sequence ID" value="PXV58878.1"/>
    <property type="molecule type" value="Genomic_DNA"/>
</dbReference>
<evidence type="ECO:0000313" key="1">
    <source>
        <dbReference type="EMBL" id="PXV58878.1"/>
    </source>
</evidence>
<comment type="caution">
    <text evidence="1">The sequence shown here is derived from an EMBL/GenBank/DDBJ whole genome shotgun (WGS) entry which is preliminary data.</text>
</comment>
<dbReference type="RefSeq" id="WP_110312511.1">
    <property type="nucleotide sequence ID" value="NZ_QICL01000042.1"/>
</dbReference>
<proteinExistence type="predicted"/>
<organism evidence="1 2">
    <name type="scientific">Dysgonomonas alginatilytica</name>
    <dbReference type="NCBI Taxonomy" id="1605892"/>
    <lineage>
        <taxon>Bacteria</taxon>
        <taxon>Pseudomonadati</taxon>
        <taxon>Bacteroidota</taxon>
        <taxon>Bacteroidia</taxon>
        <taxon>Bacteroidales</taxon>
        <taxon>Dysgonomonadaceae</taxon>
        <taxon>Dysgonomonas</taxon>
    </lineage>
</organism>
<dbReference type="AlphaFoldDB" id="A0A2V3PIT9"/>
<keyword evidence="2" id="KW-1185">Reference proteome</keyword>
<accession>A0A2V3PIT9</accession>